<dbReference type="Pfam" id="PF00126">
    <property type="entry name" value="HTH_1"/>
    <property type="match status" value="1"/>
</dbReference>
<dbReference type="EMBL" id="FUZT01000011">
    <property type="protein sequence ID" value="SKC84469.1"/>
    <property type="molecule type" value="Genomic_DNA"/>
</dbReference>
<dbReference type="InterPro" id="IPR005119">
    <property type="entry name" value="LysR_subst-bd"/>
</dbReference>
<dbReference type="PANTHER" id="PTHR30419:SF8">
    <property type="entry name" value="NITROGEN ASSIMILATION TRANSCRIPTIONAL ACTIVATOR-RELATED"/>
    <property type="match status" value="1"/>
</dbReference>
<sequence length="293" mass="33364">MYIQKLKYFLQLSKDLNISKASSNLFITQQGLSKSMKSLEEELNTVLFKRTPQGIKLTKSGLLLKDHAEKVIREISILKSELDNLKKESKEILKVGFALGVLNALSTDLIQDFQKLNPTVDLRFKEYSDYICHSAVLNDELDLGVIIGPVDSSKFNFQVIKSHIPHALVNKLHPLYKNTSLRINDLKGEKIIIVNENFQMHHNFIRHCYIAGFKPKIILTTGEILIPYKMSRLGRGIGITVDFVSEDISYDNVKSIPLLGDGFTWDITVIAKKNKTQRKVCKSFIDYLHNIGK</sequence>
<evidence type="ECO:0000313" key="8">
    <source>
        <dbReference type="Proteomes" id="UP000190285"/>
    </source>
</evidence>
<protein>
    <submittedName>
        <fullName evidence="7">DNA-binding transcriptional regulator, LysR family</fullName>
    </submittedName>
</protein>
<keyword evidence="4" id="KW-0804">Transcription</keyword>
<dbReference type="InterPro" id="IPR036388">
    <property type="entry name" value="WH-like_DNA-bd_sf"/>
</dbReference>
<dbReference type="SUPFAM" id="SSF46785">
    <property type="entry name" value="Winged helix' DNA-binding domain"/>
    <property type="match status" value="1"/>
</dbReference>
<dbReference type="PROSITE" id="PS50931">
    <property type="entry name" value="HTH_LYSR"/>
    <property type="match status" value="1"/>
</dbReference>
<proteinExistence type="inferred from homology"/>
<dbReference type="InterPro" id="IPR050950">
    <property type="entry name" value="HTH-type_LysR_regulators"/>
</dbReference>
<dbReference type="Proteomes" id="UP000190285">
    <property type="component" value="Unassembled WGS sequence"/>
</dbReference>
<evidence type="ECO:0000256" key="1">
    <source>
        <dbReference type="ARBA" id="ARBA00009437"/>
    </source>
</evidence>
<keyword evidence="2" id="KW-0805">Transcription regulation</keyword>
<accession>A0A1T5M9C3</accession>
<dbReference type="GO" id="GO:0003677">
    <property type="term" value="F:DNA binding"/>
    <property type="evidence" value="ECO:0007669"/>
    <property type="project" value="UniProtKB-KW"/>
</dbReference>
<evidence type="ECO:0000256" key="4">
    <source>
        <dbReference type="ARBA" id="ARBA00023163"/>
    </source>
</evidence>
<reference evidence="7 8" key="1">
    <citation type="submission" date="2017-02" db="EMBL/GenBank/DDBJ databases">
        <authorList>
            <person name="Peterson S.W."/>
        </authorList>
    </citation>
    <scope>NUCLEOTIDE SEQUENCE [LARGE SCALE GENOMIC DNA]</scope>
    <source>
        <strain evidence="7 8">M1</strain>
    </source>
</reference>
<dbReference type="PANTHER" id="PTHR30419">
    <property type="entry name" value="HTH-TYPE TRANSCRIPTIONAL REGULATOR YBHD"/>
    <property type="match status" value="1"/>
</dbReference>
<evidence type="ECO:0000259" key="6">
    <source>
        <dbReference type="PROSITE" id="PS50931"/>
    </source>
</evidence>
<feature type="coiled-coil region" evidence="5">
    <location>
        <begin position="68"/>
        <end position="95"/>
    </location>
</feature>
<evidence type="ECO:0000313" key="7">
    <source>
        <dbReference type="EMBL" id="SKC84469.1"/>
    </source>
</evidence>
<dbReference type="PRINTS" id="PR00039">
    <property type="entry name" value="HTHLYSR"/>
</dbReference>
<dbReference type="GO" id="GO:0005829">
    <property type="term" value="C:cytosol"/>
    <property type="evidence" value="ECO:0007669"/>
    <property type="project" value="TreeGrafter"/>
</dbReference>
<dbReference type="RefSeq" id="WP_079494235.1">
    <property type="nucleotide sequence ID" value="NZ_FUZT01000011.1"/>
</dbReference>
<gene>
    <name evidence="7" type="ORF">SAMN02194393_04116</name>
</gene>
<dbReference type="SUPFAM" id="SSF53850">
    <property type="entry name" value="Periplasmic binding protein-like II"/>
    <property type="match status" value="1"/>
</dbReference>
<dbReference type="Gene3D" id="3.40.190.290">
    <property type="match status" value="1"/>
</dbReference>
<organism evidence="7 8">
    <name type="scientific">Maledivibacter halophilus</name>
    <dbReference type="NCBI Taxonomy" id="36842"/>
    <lineage>
        <taxon>Bacteria</taxon>
        <taxon>Bacillati</taxon>
        <taxon>Bacillota</taxon>
        <taxon>Clostridia</taxon>
        <taxon>Peptostreptococcales</taxon>
        <taxon>Caminicellaceae</taxon>
        <taxon>Maledivibacter</taxon>
    </lineage>
</organism>
<evidence type="ECO:0000256" key="3">
    <source>
        <dbReference type="ARBA" id="ARBA00023125"/>
    </source>
</evidence>
<evidence type="ECO:0000256" key="2">
    <source>
        <dbReference type="ARBA" id="ARBA00023015"/>
    </source>
</evidence>
<dbReference type="STRING" id="36842.SAMN02194393_04116"/>
<dbReference type="OrthoDB" id="1652954at2"/>
<dbReference type="AlphaFoldDB" id="A0A1T5M9C3"/>
<dbReference type="InterPro" id="IPR000847">
    <property type="entry name" value="LysR_HTH_N"/>
</dbReference>
<name>A0A1T5M9C3_9FIRM</name>
<evidence type="ECO:0000256" key="5">
    <source>
        <dbReference type="SAM" id="Coils"/>
    </source>
</evidence>
<dbReference type="InterPro" id="IPR036390">
    <property type="entry name" value="WH_DNA-bd_sf"/>
</dbReference>
<comment type="similarity">
    <text evidence="1">Belongs to the LysR transcriptional regulatory family.</text>
</comment>
<keyword evidence="3 7" id="KW-0238">DNA-binding</keyword>
<dbReference type="GO" id="GO:0003700">
    <property type="term" value="F:DNA-binding transcription factor activity"/>
    <property type="evidence" value="ECO:0007669"/>
    <property type="project" value="InterPro"/>
</dbReference>
<dbReference type="Gene3D" id="1.10.10.10">
    <property type="entry name" value="Winged helix-like DNA-binding domain superfamily/Winged helix DNA-binding domain"/>
    <property type="match status" value="1"/>
</dbReference>
<keyword evidence="8" id="KW-1185">Reference proteome</keyword>
<keyword evidence="5" id="KW-0175">Coiled coil</keyword>
<dbReference type="Pfam" id="PF03466">
    <property type="entry name" value="LysR_substrate"/>
    <property type="match status" value="1"/>
</dbReference>
<feature type="domain" description="HTH lysR-type" evidence="6">
    <location>
        <begin position="1"/>
        <end position="58"/>
    </location>
</feature>